<keyword evidence="2" id="KW-1185">Reference proteome</keyword>
<organism evidence="1 2">
    <name type="scientific">Fibrobacter intestinalis</name>
    <dbReference type="NCBI Taxonomy" id="28122"/>
    <lineage>
        <taxon>Bacteria</taxon>
        <taxon>Pseudomonadati</taxon>
        <taxon>Fibrobacterota</taxon>
        <taxon>Fibrobacteria</taxon>
        <taxon>Fibrobacterales</taxon>
        <taxon>Fibrobacteraceae</taxon>
        <taxon>Fibrobacter</taxon>
    </lineage>
</organism>
<dbReference type="Pfam" id="PF13366">
    <property type="entry name" value="PDDEXK_3"/>
    <property type="match status" value="1"/>
</dbReference>
<dbReference type="EMBL" id="FRAW01000005">
    <property type="protein sequence ID" value="SHK39664.1"/>
    <property type="molecule type" value="Genomic_DNA"/>
</dbReference>
<sequence>MMLYEEETGKILKACMNVFNELGNGFLEPVYQEALAIEFGLMDIPFEKEKKLNIVYKGRVLNKEYYADFVCYNKIIVELKCVSSLINAHKGQVINYLKATKNKVGLLINFGGSSLKWERLTNLKDSEER</sequence>
<protein>
    <submittedName>
        <fullName evidence="1">GxxExxY protein</fullName>
    </submittedName>
</protein>
<evidence type="ECO:0000313" key="2">
    <source>
        <dbReference type="Proteomes" id="UP000184275"/>
    </source>
</evidence>
<proteinExistence type="predicted"/>
<gene>
    <name evidence="1" type="ORF">SAMN05720469_10534</name>
</gene>
<dbReference type="Proteomes" id="UP000184275">
    <property type="component" value="Unassembled WGS sequence"/>
</dbReference>
<evidence type="ECO:0000313" key="1">
    <source>
        <dbReference type="EMBL" id="SHK39664.1"/>
    </source>
</evidence>
<reference evidence="2" key="1">
    <citation type="submission" date="2016-11" db="EMBL/GenBank/DDBJ databases">
        <authorList>
            <person name="Varghese N."/>
            <person name="Submissions S."/>
        </authorList>
    </citation>
    <scope>NUCLEOTIDE SEQUENCE [LARGE SCALE GENOMIC DNA]</scope>
    <source>
        <strain evidence="2">UWOS</strain>
    </source>
</reference>
<dbReference type="InterPro" id="IPR026350">
    <property type="entry name" value="GxxExxY"/>
</dbReference>
<dbReference type="NCBIfam" id="TIGR04256">
    <property type="entry name" value="GxxExxY"/>
    <property type="match status" value="1"/>
</dbReference>
<dbReference type="AlphaFoldDB" id="A0A1M6S499"/>
<name>A0A1M6S499_9BACT</name>
<accession>A0A1M6S499</accession>